<protein>
    <submittedName>
        <fullName evidence="1">Uncharacterized protein</fullName>
    </submittedName>
</protein>
<gene>
    <name evidence="1" type="ORF">GCM10010993_10670</name>
</gene>
<name>A0ABQ1M5J0_9BACT</name>
<reference evidence="2" key="1">
    <citation type="journal article" date="2019" name="Int. J. Syst. Evol. Microbiol.">
        <title>The Global Catalogue of Microorganisms (GCM) 10K type strain sequencing project: providing services to taxonomists for standard genome sequencing and annotation.</title>
        <authorList>
            <consortium name="The Broad Institute Genomics Platform"/>
            <consortium name="The Broad Institute Genome Sequencing Center for Infectious Disease"/>
            <person name="Wu L."/>
            <person name="Ma J."/>
        </authorList>
    </citation>
    <scope>NUCLEOTIDE SEQUENCE [LARGE SCALE GENOMIC DNA]</scope>
    <source>
        <strain evidence="2">CGMCC 1.12479</strain>
    </source>
</reference>
<evidence type="ECO:0000313" key="2">
    <source>
        <dbReference type="Proteomes" id="UP000635885"/>
    </source>
</evidence>
<comment type="caution">
    <text evidence="1">The sequence shown here is derived from an EMBL/GenBank/DDBJ whole genome shotgun (WGS) entry which is preliminary data.</text>
</comment>
<dbReference type="EMBL" id="BMFD01000003">
    <property type="protein sequence ID" value="GGC33744.1"/>
    <property type="molecule type" value="Genomic_DNA"/>
</dbReference>
<organism evidence="1 2">
    <name type="scientific">Belliella aquatica</name>
    <dbReference type="NCBI Taxonomy" id="1323734"/>
    <lineage>
        <taxon>Bacteria</taxon>
        <taxon>Pseudomonadati</taxon>
        <taxon>Bacteroidota</taxon>
        <taxon>Cytophagia</taxon>
        <taxon>Cytophagales</taxon>
        <taxon>Cyclobacteriaceae</taxon>
        <taxon>Belliella</taxon>
    </lineage>
</organism>
<proteinExistence type="predicted"/>
<sequence>MTVFNFEYETGMKTIERIEKEDIKNLKFNKKEVLLTDIEIKKRWNELFRAQALGNLLQSKVQITFETADEKTYVVNTTIWAVGQEFITLKGGIHIPVNAVLEVD</sequence>
<evidence type="ECO:0000313" key="1">
    <source>
        <dbReference type="EMBL" id="GGC33744.1"/>
    </source>
</evidence>
<dbReference type="Proteomes" id="UP000635885">
    <property type="component" value="Unassembled WGS sequence"/>
</dbReference>
<keyword evidence="2" id="KW-1185">Reference proteome</keyword>
<accession>A0ABQ1M5J0</accession>